<feature type="transmembrane region" description="Helical" evidence="2">
    <location>
        <begin position="6"/>
        <end position="25"/>
    </location>
</feature>
<dbReference type="EMBL" id="AY666015">
    <property type="protein sequence ID" value="AAV91043.1"/>
    <property type="molecule type" value="Genomic_DNA"/>
</dbReference>
<protein>
    <submittedName>
        <fullName evidence="3">Uncharacterized protein</fullName>
    </submittedName>
</protein>
<dbReference type="Proteomes" id="UP000102282">
    <property type="component" value="Genome"/>
</dbReference>
<feature type="region of interest" description="Disordered" evidence="1">
    <location>
        <begin position="35"/>
        <end position="90"/>
    </location>
</feature>
<keyword evidence="2" id="KW-0472">Membrane</keyword>
<evidence type="ECO:0000313" key="4">
    <source>
        <dbReference type="Proteomes" id="UP000102282"/>
    </source>
</evidence>
<proteinExistence type="predicted"/>
<dbReference type="InterPro" id="IPR043882">
    <property type="entry name" value="DUF5850"/>
</dbReference>
<feature type="compositionally biased region" description="Polar residues" evidence="1">
    <location>
        <begin position="81"/>
        <end position="90"/>
    </location>
</feature>
<organism evidence="3 4">
    <name type="scientific">Grouper iridovirus</name>
    <dbReference type="NCBI Taxonomy" id="127569"/>
    <lineage>
        <taxon>Viruses</taxon>
        <taxon>Varidnaviria</taxon>
        <taxon>Bamfordvirae</taxon>
        <taxon>Nucleocytoviricota</taxon>
        <taxon>Megaviricetes</taxon>
        <taxon>Pimascovirales</taxon>
        <taxon>Pimascovirales incertae sedis</taxon>
        <taxon>Iridoviridae</taxon>
        <taxon>Alphairidovirinae</taxon>
        <taxon>Ranavirus</taxon>
        <taxon>Ranavirus epinephelus1</taxon>
        <taxon>Singapore grouper iridovirus</taxon>
    </lineage>
</organism>
<name>Q5GAK0_9VIRU</name>
<accession>Q5GAK0</accession>
<evidence type="ECO:0000313" key="3">
    <source>
        <dbReference type="EMBL" id="AAV91043.1"/>
    </source>
</evidence>
<reference evidence="3 4" key="1">
    <citation type="journal article" date="2005" name="J. Virol.">
        <title>Complete genome sequence of the grouper iridovirus and comparison of genomic organization with those of other iridoviruses.</title>
        <authorList>
            <person name="Tsai C.T."/>
            <person name="Ting J.W."/>
            <person name="Wu M.H."/>
            <person name="Wu M.F."/>
            <person name="Guo I.C."/>
            <person name="Chang C.Y."/>
        </authorList>
    </citation>
    <scope>NUCLEOTIDE SEQUENCE [LARGE SCALE GENOMIC DNA]</scope>
</reference>
<evidence type="ECO:0000256" key="1">
    <source>
        <dbReference type="SAM" id="MobiDB-lite"/>
    </source>
</evidence>
<feature type="compositionally biased region" description="Basic and acidic residues" evidence="1">
    <location>
        <begin position="41"/>
        <end position="51"/>
    </location>
</feature>
<keyword evidence="2" id="KW-0812">Transmembrane</keyword>
<keyword evidence="2" id="KW-1133">Transmembrane helix</keyword>
<evidence type="ECO:0000256" key="2">
    <source>
        <dbReference type="SAM" id="Phobius"/>
    </source>
</evidence>
<sequence length="170" mass="19030">MIHNYAILIVTAAVVVWYYYKLYVVDKDGKKSLVRARKHRNPESAARRDLILKTYPKQDGTRSRKPKPTKKEPHWMDPQLMGSQTTQYSRNRGYGDPIRGDLPIVPDDGGWFATRANPAHHLHTGALSMIGGDASDCGSTAVQQLIKKYEDKGCNNNGLNVMSSHYGGVM</sequence>
<gene>
    <name evidence="3" type="ORF">GIV16</name>
</gene>
<dbReference type="Pfam" id="PF19168">
    <property type="entry name" value="DUF5850"/>
    <property type="match status" value="1"/>
</dbReference>